<evidence type="ECO:0000313" key="2">
    <source>
        <dbReference type="Proteomes" id="UP000177885"/>
    </source>
</evidence>
<sequence length="173" mass="20314">MNPALFDAMRPGEKARAIVRVLNGMIQRELEVQEARRRKLTVSEEEVDRALAELETVYASKGGLKQALADFQITLEQWKKETRENFLIEKLEASQYRRIPISEEEIREEFGNFWKETQSPSPKDLGEHHEHMRFVVQQRKWAAEGRRKWMQSLADAARIWRWTPAVHGETNSP</sequence>
<evidence type="ECO:0008006" key="3">
    <source>
        <dbReference type="Google" id="ProtNLM"/>
    </source>
</evidence>
<dbReference type="STRING" id="1802385.A2856_03585"/>
<proteinExistence type="predicted"/>
<dbReference type="InterPro" id="IPR027304">
    <property type="entry name" value="Trigger_fact/SurA_dom_sf"/>
</dbReference>
<comment type="caution">
    <text evidence="1">The sequence shown here is derived from an EMBL/GenBank/DDBJ whole genome shotgun (WGS) entry which is preliminary data.</text>
</comment>
<dbReference type="AlphaFoldDB" id="A0A1F7TMQ9"/>
<dbReference type="SUPFAM" id="SSF109998">
    <property type="entry name" value="Triger factor/SurA peptide-binding domain-like"/>
    <property type="match status" value="1"/>
</dbReference>
<dbReference type="Proteomes" id="UP000177885">
    <property type="component" value="Unassembled WGS sequence"/>
</dbReference>
<accession>A0A1F7TMQ9</accession>
<gene>
    <name evidence="1" type="ORF">A2856_03585</name>
</gene>
<dbReference type="EMBL" id="MGDT01000005">
    <property type="protein sequence ID" value="OGL66817.1"/>
    <property type="molecule type" value="Genomic_DNA"/>
</dbReference>
<evidence type="ECO:0000313" key="1">
    <source>
        <dbReference type="EMBL" id="OGL66817.1"/>
    </source>
</evidence>
<reference evidence="1 2" key="1">
    <citation type="journal article" date="2016" name="Nat. Commun.">
        <title>Thousands of microbial genomes shed light on interconnected biogeochemical processes in an aquifer system.</title>
        <authorList>
            <person name="Anantharaman K."/>
            <person name="Brown C.T."/>
            <person name="Hug L.A."/>
            <person name="Sharon I."/>
            <person name="Castelle C.J."/>
            <person name="Probst A.J."/>
            <person name="Thomas B.C."/>
            <person name="Singh A."/>
            <person name="Wilkins M.J."/>
            <person name="Karaoz U."/>
            <person name="Brodie E.L."/>
            <person name="Williams K.H."/>
            <person name="Hubbard S.S."/>
            <person name="Banfield J.F."/>
        </authorList>
    </citation>
    <scope>NUCLEOTIDE SEQUENCE [LARGE SCALE GENOMIC DNA]</scope>
</reference>
<organism evidence="1 2">
    <name type="scientific">Candidatus Uhrbacteria bacterium RIFCSPHIGHO2_01_FULL_63_20</name>
    <dbReference type="NCBI Taxonomy" id="1802385"/>
    <lineage>
        <taxon>Bacteria</taxon>
        <taxon>Candidatus Uhriibacteriota</taxon>
    </lineage>
</organism>
<name>A0A1F7TMQ9_9BACT</name>
<dbReference type="Gene3D" id="1.10.4030.10">
    <property type="entry name" value="Porin chaperone SurA, peptide-binding domain"/>
    <property type="match status" value="1"/>
</dbReference>
<protein>
    <recommendedName>
        <fullName evidence="3">Trigger factor C-terminal domain-containing protein</fullName>
    </recommendedName>
</protein>
<dbReference type="Pfam" id="PF13624">
    <property type="entry name" value="SurA_N_3"/>
    <property type="match status" value="1"/>
</dbReference>